<dbReference type="PANTHER" id="PTHR47027:SF20">
    <property type="entry name" value="REVERSE TRANSCRIPTASE-LIKE PROTEIN WITH RNA-DIRECTED DNA POLYMERASE DOMAIN"/>
    <property type="match status" value="1"/>
</dbReference>
<keyword evidence="2" id="KW-0378">Hydrolase</keyword>
<dbReference type="GO" id="GO:0004519">
    <property type="term" value="F:endonuclease activity"/>
    <property type="evidence" value="ECO:0007669"/>
    <property type="project" value="UniProtKB-KW"/>
</dbReference>
<organism evidence="2 3">
    <name type="scientific">Stichopus japonicus</name>
    <name type="common">Sea cucumber</name>
    <dbReference type="NCBI Taxonomy" id="307972"/>
    <lineage>
        <taxon>Eukaryota</taxon>
        <taxon>Metazoa</taxon>
        <taxon>Echinodermata</taxon>
        <taxon>Eleutherozoa</taxon>
        <taxon>Echinozoa</taxon>
        <taxon>Holothuroidea</taxon>
        <taxon>Aspidochirotacea</taxon>
        <taxon>Aspidochirotida</taxon>
        <taxon>Stichopodidae</taxon>
        <taxon>Apostichopus</taxon>
    </lineage>
</organism>
<dbReference type="AlphaFoldDB" id="A0A2G8KKE1"/>
<evidence type="ECO:0000313" key="2">
    <source>
        <dbReference type="EMBL" id="PIK48481.1"/>
    </source>
</evidence>
<keyword evidence="2" id="KW-0808">Transferase</keyword>
<evidence type="ECO:0000256" key="1">
    <source>
        <dbReference type="SAM" id="MobiDB-lite"/>
    </source>
</evidence>
<keyword evidence="2" id="KW-0695">RNA-directed DNA polymerase</keyword>
<dbReference type="Proteomes" id="UP000230750">
    <property type="component" value="Unassembled WGS sequence"/>
</dbReference>
<name>A0A2G8KKE1_STIJA</name>
<keyword evidence="2" id="KW-0540">Nuclease</keyword>
<dbReference type="GO" id="GO:0003964">
    <property type="term" value="F:RNA-directed DNA polymerase activity"/>
    <property type="evidence" value="ECO:0007669"/>
    <property type="project" value="UniProtKB-KW"/>
</dbReference>
<keyword evidence="3" id="KW-1185">Reference proteome</keyword>
<proteinExistence type="predicted"/>
<dbReference type="EMBL" id="MRZV01000520">
    <property type="protein sequence ID" value="PIK48481.1"/>
    <property type="molecule type" value="Genomic_DNA"/>
</dbReference>
<gene>
    <name evidence="2" type="ORF">BSL78_14651</name>
</gene>
<evidence type="ECO:0000313" key="3">
    <source>
        <dbReference type="Proteomes" id="UP000230750"/>
    </source>
</evidence>
<comment type="caution">
    <text evidence="2">The sequence shown here is derived from an EMBL/GenBank/DDBJ whole genome shotgun (WGS) entry which is preliminary data.</text>
</comment>
<protein>
    <submittedName>
        <fullName evidence="2">Endonuclease-reverse transcriptase</fullName>
    </submittedName>
</protein>
<reference evidence="2 3" key="1">
    <citation type="journal article" date="2017" name="PLoS Biol.">
        <title>The sea cucumber genome provides insights into morphological evolution and visceral regeneration.</title>
        <authorList>
            <person name="Zhang X."/>
            <person name="Sun L."/>
            <person name="Yuan J."/>
            <person name="Sun Y."/>
            <person name="Gao Y."/>
            <person name="Zhang L."/>
            <person name="Li S."/>
            <person name="Dai H."/>
            <person name="Hamel J.F."/>
            <person name="Liu C."/>
            <person name="Yu Y."/>
            <person name="Liu S."/>
            <person name="Lin W."/>
            <person name="Guo K."/>
            <person name="Jin S."/>
            <person name="Xu P."/>
            <person name="Storey K.B."/>
            <person name="Huan P."/>
            <person name="Zhang T."/>
            <person name="Zhou Y."/>
            <person name="Zhang J."/>
            <person name="Lin C."/>
            <person name="Li X."/>
            <person name="Xing L."/>
            <person name="Huo D."/>
            <person name="Sun M."/>
            <person name="Wang L."/>
            <person name="Mercier A."/>
            <person name="Li F."/>
            <person name="Yang H."/>
            <person name="Xiang J."/>
        </authorList>
    </citation>
    <scope>NUCLEOTIDE SEQUENCE [LARGE SCALE GENOMIC DNA]</scope>
    <source>
        <strain evidence="2">Shaxun</strain>
        <tissue evidence="2">Muscle</tissue>
    </source>
</reference>
<dbReference type="OrthoDB" id="407509at2759"/>
<dbReference type="PANTHER" id="PTHR47027">
    <property type="entry name" value="REVERSE TRANSCRIPTASE DOMAIN-CONTAINING PROTEIN"/>
    <property type="match status" value="1"/>
</dbReference>
<keyword evidence="2" id="KW-0255">Endonuclease</keyword>
<accession>A0A2G8KKE1</accession>
<dbReference type="STRING" id="307972.A0A2G8KKE1"/>
<keyword evidence="2" id="KW-0548">Nucleotidyltransferase</keyword>
<sequence length="261" mass="30701">MESMLQDLDIASRKRGLKMKKTKVMADQSVKHKPIISNGTELEHVSEYIYLGQRFTLTERNQDNEIRRRIKAGWQAFGRYSHIMKGNLPLCLKRKVYDQCILPSMTYASETWTLTIKMERKLAAAQHNMERSMLNITYKDHKTNKWIREQTKVQDIMEVIKHRKWTWAGHVTRRGDGRWSTLTTVWTSLDGKRNRGRQRRDGEMKYRNSGMKPIGTHMQGRERVGDSMLRPSSSSGSTTAEEEEEEETFKKYQVSRIKSKR</sequence>
<feature type="region of interest" description="Disordered" evidence="1">
    <location>
        <begin position="192"/>
        <end position="261"/>
    </location>
</feature>